<proteinExistence type="predicted"/>
<evidence type="ECO:0000313" key="3">
    <source>
        <dbReference type="EMBL" id="CAG8547317.1"/>
    </source>
</evidence>
<dbReference type="GO" id="GO:0003677">
    <property type="term" value="F:DNA binding"/>
    <property type="evidence" value="ECO:0007669"/>
    <property type="project" value="UniProtKB-KW"/>
</dbReference>
<dbReference type="PANTHER" id="PTHR36924">
    <property type="entry name" value="ANTITOXIN HIGA-1"/>
    <property type="match status" value="1"/>
</dbReference>
<dbReference type="InterPro" id="IPR010982">
    <property type="entry name" value="Lambda_DNA-bd_dom_sf"/>
</dbReference>
<feature type="region of interest" description="Disordered" evidence="2">
    <location>
        <begin position="107"/>
        <end position="126"/>
    </location>
</feature>
<dbReference type="SUPFAM" id="SSF47413">
    <property type="entry name" value="lambda repressor-like DNA-binding domains"/>
    <property type="match status" value="1"/>
</dbReference>
<dbReference type="Gene3D" id="3.80.10.10">
    <property type="entry name" value="Ribonuclease Inhibitor"/>
    <property type="match status" value="1"/>
</dbReference>
<dbReference type="OrthoDB" id="2425154at2759"/>
<dbReference type="AlphaFoldDB" id="A0A9N9AZ34"/>
<dbReference type="PANTHER" id="PTHR36924:SF1">
    <property type="entry name" value="ANTITOXIN HIGA-1"/>
    <property type="match status" value="1"/>
</dbReference>
<evidence type="ECO:0000256" key="1">
    <source>
        <dbReference type="ARBA" id="ARBA00023125"/>
    </source>
</evidence>
<dbReference type="InterPro" id="IPR032675">
    <property type="entry name" value="LRR_dom_sf"/>
</dbReference>
<dbReference type="InterPro" id="IPR013430">
    <property type="entry name" value="Toxin_antidote_HigA"/>
</dbReference>
<reference evidence="3" key="1">
    <citation type="submission" date="2021-06" db="EMBL/GenBank/DDBJ databases">
        <authorList>
            <person name="Kallberg Y."/>
            <person name="Tangrot J."/>
            <person name="Rosling A."/>
        </authorList>
    </citation>
    <scope>NUCLEOTIDE SEQUENCE</scope>
    <source>
        <strain evidence="3">MT106</strain>
    </source>
</reference>
<comment type="caution">
    <text evidence="3">The sequence shown here is derived from an EMBL/GenBank/DDBJ whole genome shotgun (WGS) entry which is preliminary data.</text>
</comment>
<dbReference type="PROSITE" id="PS51450">
    <property type="entry name" value="LRR"/>
    <property type="match status" value="1"/>
</dbReference>
<keyword evidence="4" id="KW-1185">Reference proteome</keyword>
<accession>A0A9N9AZ34</accession>
<evidence type="ECO:0000256" key="2">
    <source>
        <dbReference type="SAM" id="MobiDB-lite"/>
    </source>
</evidence>
<keyword evidence="1" id="KW-0238">DNA-binding</keyword>
<name>A0A9N9AZ34_9GLOM</name>
<sequence length="231" mass="26579">MYYLDLCNRDLAGEMDLKDFTNLKSLNASNNKFENLDFLNSLPNKDKLQSINLFGNEIQNLDLNLLLADFPNLKVVNLDNNPLSLKNLEQLSVKQLNSLVDMELKEKTNQSTNNSHNSQTSQQTSVANYQSIGKDNKNGNNLLLLPFMKIINNEKFPPIHPGEILLENFFKPRNLTIEQVAQDIKVPFYQLQDLIAEKRNIDTDMAYRLGYYFKVGAEGFLNLQQHYDLEC</sequence>
<feature type="compositionally biased region" description="Low complexity" evidence="2">
    <location>
        <begin position="109"/>
        <end position="125"/>
    </location>
</feature>
<organism evidence="3 4">
    <name type="scientific">Ambispora gerdemannii</name>
    <dbReference type="NCBI Taxonomy" id="144530"/>
    <lineage>
        <taxon>Eukaryota</taxon>
        <taxon>Fungi</taxon>
        <taxon>Fungi incertae sedis</taxon>
        <taxon>Mucoromycota</taxon>
        <taxon>Glomeromycotina</taxon>
        <taxon>Glomeromycetes</taxon>
        <taxon>Archaeosporales</taxon>
        <taxon>Ambisporaceae</taxon>
        <taxon>Ambispora</taxon>
    </lineage>
</organism>
<protein>
    <submittedName>
        <fullName evidence="3">12625_t:CDS:1</fullName>
    </submittedName>
</protein>
<evidence type="ECO:0000313" key="4">
    <source>
        <dbReference type="Proteomes" id="UP000789831"/>
    </source>
</evidence>
<dbReference type="EMBL" id="CAJVPL010001020">
    <property type="protein sequence ID" value="CAG8547317.1"/>
    <property type="molecule type" value="Genomic_DNA"/>
</dbReference>
<dbReference type="InterPro" id="IPR001611">
    <property type="entry name" value="Leu-rich_rpt"/>
</dbReference>
<dbReference type="SUPFAM" id="SSF52058">
    <property type="entry name" value="L domain-like"/>
    <property type="match status" value="1"/>
</dbReference>
<dbReference type="Gene3D" id="1.10.260.40">
    <property type="entry name" value="lambda repressor-like DNA-binding domains"/>
    <property type="match status" value="1"/>
</dbReference>
<dbReference type="Proteomes" id="UP000789831">
    <property type="component" value="Unassembled WGS sequence"/>
</dbReference>
<dbReference type="NCBIfam" id="TIGR02607">
    <property type="entry name" value="antidote_HigA"/>
    <property type="match status" value="1"/>
</dbReference>
<gene>
    <name evidence="3" type="ORF">AGERDE_LOCUS6485</name>
</gene>